<keyword evidence="2" id="KW-1185">Reference proteome</keyword>
<accession>A0ACC3YGQ5</accession>
<comment type="caution">
    <text evidence="1">The sequence shown here is derived from an EMBL/GenBank/DDBJ whole genome shotgun (WGS) entry which is preliminary data.</text>
</comment>
<name>A0ACC3YGQ5_COLTU</name>
<proteinExistence type="predicted"/>
<dbReference type="EMBL" id="VUJX02000010">
    <property type="protein sequence ID" value="KAL0931065.1"/>
    <property type="molecule type" value="Genomic_DNA"/>
</dbReference>
<dbReference type="Proteomes" id="UP000805649">
    <property type="component" value="Unassembled WGS sequence"/>
</dbReference>
<protein>
    <submittedName>
        <fullName evidence="1">DNA repair protein rhp26</fullName>
    </submittedName>
</protein>
<sequence>MDSEPEDKATSDGATMVEGQGFDEVTNENTVTTQLGSEADEASFLRNITADIRDQDDLERDITAQANTALMEAEDKKDQQRIEKLETSKQNLEAQRAKERQNLERERRNPYKSRKIQAQIDKLDNEIERVTNDISDFQARIEKRREEAAEAVEESSKSKSRRLPGETNRDYLVRTGKITPFANIGGERPPGFEGELADVLVEAEEDAAENNFESDDQEPRSHQILRMPGFAEEPETKAVANVVENEFSLRPRKKRKVQRDASSDEFEPEAAASPESQYASDTSEEEATGRKRRKGASKKKAADAAVSGGNVVDLTGVDDGNESKYKARLADWVKRRSRARRRRAEADGVSLAENDEEEWFKPSPDHPDHVFGNGLKLPGDIHPSLFAYQKTGVNWLAELYEQGVGGIIGDEMGLGKTVQAIAFVAALHYSKKLDKPVIVVVPATVMKQWVNEFHRWWPPLRVSILHSSGSGMMNQREDDSDIDDDSVAVSRNRAAARRIVSRVVKHGHVLVTTYAGLQSYDQELLSHTWGYAILDEGHKIRNPNADITVACKHLNTVNRLILSGTPIQNNLTELWSLFDFIFPMRLGTLVSFRTQFELPIKQGGYANATNLQVMTAEKCAATLKDTISQYLLQRLKIDVASDLPEKTEQVLFCKLTQPQLTAYTRFLNSDAVGEIMTKKRKALYGIDILRKICNHPDLLDDRLKKDSKYNWGDPKKSGKMQMVNELLPLWKRFGHKTLLFSQTKLMLNILEKFIGKMDGVSYLRMDGDTPIEQRQVLIDRFNNDPSVDVFLLTTRTGGLGINLTGATRIIIYDPDWNPSTDMQARERAWRLGQTKPVSIYRLMTSGSIEEKIYHRQIFKQFMTNKVLKDPKQRANFDLSDLYDLFSFGEAGQSMASADRSKIFEGAEVKFNNKELQHDKPSKDTMPITSVGASKAANDEVNTVRKLSGVVAMEEYKEDKEVHDEKRMTENLFARSVESAYEHDQIMNGKKPVQADKAMNQYEANKVAAQAAAHLRRAGEEARSIPIGTVTWTGEVGDGGRPGSHRRRGGPSSSGVLAGLADRQGLSRPNSGTSSRSGTPGMENKNLREKDFVLLIQTFIKRHGGKVPSKMLVDHFNPYCQTSRQSQEFKSALDKIATLTKGSTGSTGRGMWSLKPGY</sequence>
<gene>
    <name evidence="1" type="ORF">CTRU02_213800</name>
</gene>
<evidence type="ECO:0000313" key="2">
    <source>
        <dbReference type="Proteomes" id="UP000805649"/>
    </source>
</evidence>
<evidence type="ECO:0000313" key="1">
    <source>
        <dbReference type="EMBL" id="KAL0931065.1"/>
    </source>
</evidence>
<reference evidence="1 2" key="1">
    <citation type="journal article" date="2020" name="Phytopathology">
        <title>Genome Sequence Resources of Colletotrichum truncatum, C. plurivorum, C. musicola, and C. sojae: Four Species Pathogenic to Soybean (Glycine max).</title>
        <authorList>
            <person name="Rogerio F."/>
            <person name="Boufleur T.R."/>
            <person name="Ciampi-Guillardi M."/>
            <person name="Sukno S.A."/>
            <person name="Thon M.R."/>
            <person name="Massola Junior N.S."/>
            <person name="Baroncelli R."/>
        </authorList>
    </citation>
    <scope>NUCLEOTIDE SEQUENCE [LARGE SCALE GENOMIC DNA]</scope>
    <source>
        <strain evidence="1 2">CMES1059</strain>
    </source>
</reference>
<organism evidence="1 2">
    <name type="scientific">Colletotrichum truncatum</name>
    <name type="common">Anthracnose fungus</name>
    <name type="synonym">Colletotrichum capsici</name>
    <dbReference type="NCBI Taxonomy" id="5467"/>
    <lineage>
        <taxon>Eukaryota</taxon>
        <taxon>Fungi</taxon>
        <taxon>Dikarya</taxon>
        <taxon>Ascomycota</taxon>
        <taxon>Pezizomycotina</taxon>
        <taxon>Sordariomycetes</taxon>
        <taxon>Hypocreomycetidae</taxon>
        <taxon>Glomerellales</taxon>
        <taxon>Glomerellaceae</taxon>
        <taxon>Colletotrichum</taxon>
        <taxon>Colletotrichum truncatum species complex</taxon>
    </lineage>
</organism>